<dbReference type="Proteomes" id="UP000828390">
    <property type="component" value="Unassembled WGS sequence"/>
</dbReference>
<name>A0A9D4GX87_DREPO</name>
<feature type="compositionally biased region" description="Basic and acidic residues" evidence="1">
    <location>
        <begin position="278"/>
        <end position="298"/>
    </location>
</feature>
<evidence type="ECO:0000313" key="4">
    <source>
        <dbReference type="Proteomes" id="UP000828390"/>
    </source>
</evidence>
<accession>A0A9D4GX87</accession>
<reference evidence="3" key="2">
    <citation type="submission" date="2020-11" db="EMBL/GenBank/DDBJ databases">
        <authorList>
            <person name="McCartney M.A."/>
            <person name="Auch B."/>
            <person name="Kono T."/>
            <person name="Mallez S."/>
            <person name="Becker A."/>
            <person name="Gohl D.M."/>
            <person name="Silverstein K.A.T."/>
            <person name="Koren S."/>
            <person name="Bechman K.B."/>
            <person name="Herman A."/>
            <person name="Abrahante J.E."/>
            <person name="Garbe J."/>
        </authorList>
    </citation>
    <scope>NUCLEOTIDE SEQUENCE</scope>
    <source>
        <strain evidence="3">Duluth1</strain>
        <tissue evidence="3">Whole animal</tissue>
    </source>
</reference>
<keyword evidence="4" id="KW-1185">Reference proteome</keyword>
<evidence type="ECO:0000256" key="1">
    <source>
        <dbReference type="SAM" id="MobiDB-lite"/>
    </source>
</evidence>
<keyword evidence="2" id="KW-0812">Transmembrane</keyword>
<evidence type="ECO:0000313" key="3">
    <source>
        <dbReference type="EMBL" id="KAH3824695.1"/>
    </source>
</evidence>
<keyword evidence="2" id="KW-0472">Membrane</keyword>
<feature type="transmembrane region" description="Helical" evidence="2">
    <location>
        <begin position="66"/>
        <end position="89"/>
    </location>
</feature>
<keyword evidence="2" id="KW-1133">Transmembrane helix</keyword>
<comment type="caution">
    <text evidence="3">The sequence shown here is derived from an EMBL/GenBank/DDBJ whole genome shotgun (WGS) entry which is preliminary data.</text>
</comment>
<sequence length="356" mass="39539">MWSDTTSTMDRCKPLRNCEKEGKCTVIKSNGTFDNKCGPPVHDVTDCDSFVHTTGEPSASTSASTVIGLAVGGAVICLLLVFIIIIVVCRRRKEAKRRLIRAAELEDLLPEIIQRSKKDEVFSKKALDLLQKEVEDRINNQIWALAQELFRNHMEPAKAEVVILKYQDQQHKFAINGYMQDWRTWRGNQGDAVQELVTCLQSDKVKRQDIVLEVVNKLREDFPEVVESYDAEPATKSNPGKRFCAVLFPCLCGEKVAYIRDDEFKDTNQGLLANEKKDSLTLPLKEPRDVDGRDDTKGGGEGGGVVTPSSAGAVYRKATTPSAPAMDEGNGVYPEVKLKGQHFYDRSDSAPVQASS</sequence>
<gene>
    <name evidence="3" type="ORF">DPMN_126547</name>
</gene>
<proteinExistence type="predicted"/>
<reference evidence="3" key="1">
    <citation type="journal article" date="2019" name="bioRxiv">
        <title>The Genome of the Zebra Mussel, Dreissena polymorpha: A Resource for Invasive Species Research.</title>
        <authorList>
            <person name="McCartney M.A."/>
            <person name="Auch B."/>
            <person name="Kono T."/>
            <person name="Mallez S."/>
            <person name="Zhang Y."/>
            <person name="Obille A."/>
            <person name="Becker A."/>
            <person name="Abrahante J.E."/>
            <person name="Garbe J."/>
            <person name="Badalamenti J.P."/>
            <person name="Herman A."/>
            <person name="Mangelson H."/>
            <person name="Liachko I."/>
            <person name="Sullivan S."/>
            <person name="Sone E.D."/>
            <person name="Koren S."/>
            <person name="Silverstein K.A.T."/>
            <person name="Beckman K.B."/>
            <person name="Gohl D.M."/>
        </authorList>
    </citation>
    <scope>NUCLEOTIDE SEQUENCE</scope>
    <source>
        <strain evidence="3">Duluth1</strain>
        <tissue evidence="3">Whole animal</tissue>
    </source>
</reference>
<evidence type="ECO:0000256" key="2">
    <source>
        <dbReference type="SAM" id="Phobius"/>
    </source>
</evidence>
<feature type="region of interest" description="Disordered" evidence="1">
    <location>
        <begin position="278"/>
        <end position="332"/>
    </location>
</feature>
<dbReference type="AlphaFoldDB" id="A0A9D4GX87"/>
<protein>
    <submittedName>
        <fullName evidence="3">Uncharacterized protein</fullName>
    </submittedName>
</protein>
<dbReference type="CDD" id="cd21699">
    <property type="entry name" value="JMTM_APP_like"/>
    <property type="match status" value="1"/>
</dbReference>
<organism evidence="3 4">
    <name type="scientific">Dreissena polymorpha</name>
    <name type="common">Zebra mussel</name>
    <name type="synonym">Mytilus polymorpha</name>
    <dbReference type="NCBI Taxonomy" id="45954"/>
    <lineage>
        <taxon>Eukaryota</taxon>
        <taxon>Metazoa</taxon>
        <taxon>Spiralia</taxon>
        <taxon>Lophotrochozoa</taxon>
        <taxon>Mollusca</taxon>
        <taxon>Bivalvia</taxon>
        <taxon>Autobranchia</taxon>
        <taxon>Heteroconchia</taxon>
        <taxon>Euheterodonta</taxon>
        <taxon>Imparidentia</taxon>
        <taxon>Neoheterodontei</taxon>
        <taxon>Myida</taxon>
        <taxon>Dreissenoidea</taxon>
        <taxon>Dreissenidae</taxon>
        <taxon>Dreissena</taxon>
    </lineage>
</organism>
<dbReference type="EMBL" id="JAIWYP010000005">
    <property type="protein sequence ID" value="KAH3824695.1"/>
    <property type="molecule type" value="Genomic_DNA"/>
</dbReference>